<dbReference type="InterPro" id="IPR000504">
    <property type="entry name" value="RRM_dom"/>
</dbReference>
<protein>
    <recommendedName>
        <fullName evidence="3">RRM domain-containing protein</fullName>
    </recommendedName>
</protein>
<organism evidence="4 5">
    <name type="scientific">Thamnocephalis sphaerospora</name>
    <dbReference type="NCBI Taxonomy" id="78915"/>
    <lineage>
        <taxon>Eukaryota</taxon>
        <taxon>Fungi</taxon>
        <taxon>Fungi incertae sedis</taxon>
        <taxon>Zoopagomycota</taxon>
        <taxon>Zoopagomycotina</taxon>
        <taxon>Zoopagomycetes</taxon>
        <taxon>Zoopagales</taxon>
        <taxon>Sigmoideomycetaceae</taxon>
        <taxon>Thamnocephalis</taxon>
    </lineage>
</organism>
<dbReference type="Pfam" id="PF00076">
    <property type="entry name" value="RRM_1"/>
    <property type="match status" value="1"/>
</dbReference>
<evidence type="ECO:0000313" key="5">
    <source>
        <dbReference type="Proteomes" id="UP000271241"/>
    </source>
</evidence>
<keyword evidence="1 2" id="KW-0694">RNA-binding</keyword>
<dbReference type="Proteomes" id="UP000271241">
    <property type="component" value="Unassembled WGS sequence"/>
</dbReference>
<keyword evidence="5" id="KW-1185">Reference proteome</keyword>
<dbReference type="Gene3D" id="3.30.70.330">
    <property type="match status" value="4"/>
</dbReference>
<dbReference type="SUPFAM" id="SSF54928">
    <property type="entry name" value="RNA-binding domain, RBD"/>
    <property type="match status" value="3"/>
</dbReference>
<feature type="domain" description="RRM" evidence="3">
    <location>
        <begin position="6"/>
        <end position="91"/>
    </location>
</feature>
<dbReference type="EMBL" id="KZ992706">
    <property type="protein sequence ID" value="RKP07523.1"/>
    <property type="molecule type" value="Genomic_DNA"/>
</dbReference>
<reference evidence="5" key="1">
    <citation type="journal article" date="2018" name="Nat. Microbiol.">
        <title>Leveraging single-cell genomics to expand the fungal tree of life.</title>
        <authorList>
            <person name="Ahrendt S.R."/>
            <person name="Quandt C.A."/>
            <person name="Ciobanu D."/>
            <person name="Clum A."/>
            <person name="Salamov A."/>
            <person name="Andreopoulos B."/>
            <person name="Cheng J.F."/>
            <person name="Woyke T."/>
            <person name="Pelin A."/>
            <person name="Henrissat B."/>
            <person name="Reynolds N.K."/>
            <person name="Benny G.L."/>
            <person name="Smith M.E."/>
            <person name="James T.Y."/>
            <person name="Grigoriev I.V."/>
        </authorList>
    </citation>
    <scope>NUCLEOTIDE SEQUENCE [LARGE SCALE GENOMIC DNA]</scope>
    <source>
        <strain evidence="5">RSA 1356</strain>
    </source>
</reference>
<dbReference type="PROSITE" id="PS50102">
    <property type="entry name" value="RRM"/>
    <property type="match status" value="4"/>
</dbReference>
<evidence type="ECO:0000256" key="1">
    <source>
        <dbReference type="ARBA" id="ARBA00022884"/>
    </source>
</evidence>
<dbReference type="GO" id="GO:0003729">
    <property type="term" value="F:mRNA binding"/>
    <property type="evidence" value="ECO:0007669"/>
    <property type="project" value="TreeGrafter"/>
</dbReference>
<feature type="non-terminal residue" evidence="4">
    <location>
        <position position="396"/>
    </location>
</feature>
<dbReference type="OrthoDB" id="6407164at2759"/>
<dbReference type="InterPro" id="IPR035979">
    <property type="entry name" value="RBD_domain_sf"/>
</dbReference>
<dbReference type="GO" id="GO:0010494">
    <property type="term" value="C:cytoplasmic stress granule"/>
    <property type="evidence" value="ECO:0007669"/>
    <property type="project" value="TreeGrafter"/>
</dbReference>
<dbReference type="AlphaFoldDB" id="A0A4P9XNH7"/>
<dbReference type="GO" id="GO:0000398">
    <property type="term" value="P:mRNA splicing, via spliceosome"/>
    <property type="evidence" value="ECO:0007669"/>
    <property type="project" value="TreeGrafter"/>
</dbReference>
<name>A0A4P9XNH7_9FUNG</name>
<dbReference type="STRING" id="78915.A0A4P9XNH7"/>
<dbReference type="PANTHER" id="PTHR14089">
    <property type="entry name" value="PRE-MRNA-SPLICING FACTOR RBM22"/>
    <property type="match status" value="1"/>
</dbReference>
<dbReference type="InterPro" id="IPR039171">
    <property type="entry name" value="Cwc2/Slt11"/>
</dbReference>
<dbReference type="PANTHER" id="PTHR14089:SF8">
    <property type="entry name" value="RNA-BINDING PROTEIN MRN1"/>
    <property type="match status" value="1"/>
</dbReference>
<feature type="domain" description="RRM" evidence="3">
    <location>
        <begin position="109"/>
        <end position="190"/>
    </location>
</feature>
<sequence length="396" mass="43343">MRQPCRTIYLGGLPSDADARAILDRVYAHGVIESVRMLPERGCAFISFLSAAAAAAFHSDHAGAAGTGSVPAGRRALIVNGQEVKVSWGKPSPVPLHVLRAAEEEGATRAVYVGALSADDTEPRVRDACEQFGEVETLRWLPDRRVAFAHFTCIADAVRCLTWFRNSDEWQGRHVGYGRDRCVLVPPPPPAMAQTQLPSAAVNTVYSPPLAPQSPPPILPPSPDHRTIYLGNLKRSTTVEDLCNVIRGGALERIRLIPEKRIAFVSFITASSAADFYRRALHPGLVVKHQRLRPGWGRPRPLPAEVMRAVSVGASRNVYLGGLEDPRAFTVERLRDDFAEYGEIELVNTLPERQCAFVNFTSVAAAVKAVDAIRGKSGYERVRVNFGKDRCANPPR</sequence>
<proteinExistence type="predicted"/>
<feature type="domain" description="RRM" evidence="3">
    <location>
        <begin position="316"/>
        <end position="389"/>
    </location>
</feature>
<evidence type="ECO:0000313" key="4">
    <source>
        <dbReference type="EMBL" id="RKP07523.1"/>
    </source>
</evidence>
<gene>
    <name evidence="4" type="ORF">THASP1DRAFT_16917</name>
</gene>
<accession>A0A4P9XNH7</accession>
<evidence type="ECO:0000259" key="3">
    <source>
        <dbReference type="PROSITE" id="PS50102"/>
    </source>
</evidence>
<evidence type="ECO:0000256" key="2">
    <source>
        <dbReference type="PROSITE-ProRule" id="PRU00176"/>
    </source>
</evidence>
<dbReference type="SMART" id="SM00360">
    <property type="entry name" value="RRM"/>
    <property type="match status" value="4"/>
</dbReference>
<dbReference type="InterPro" id="IPR012677">
    <property type="entry name" value="Nucleotide-bd_a/b_plait_sf"/>
</dbReference>
<feature type="domain" description="RRM" evidence="3">
    <location>
        <begin position="226"/>
        <end position="299"/>
    </location>
</feature>